<sequence>MKAMKNIGPDTSNILIRTLATVNRFLSAVNTSYNPEFVVGNFARDIQTAVLNLSAEQTRKDGKIKGGKIVEQVMKDIPTSMRAVYASLRGKKLEGKAAQWQQHYEEFMAEGAKTGWFDMKDIDAQAKELERMTEMANGSVKGKLYKSFDAVTGAIENANMAIENAVR</sequence>
<reference evidence="1 2" key="1">
    <citation type="submission" date="2018-03" db="EMBL/GenBank/DDBJ databases">
        <title>Whole genome sequencing of Histamine producing bacteria.</title>
        <authorList>
            <person name="Butler K."/>
        </authorList>
    </citation>
    <scope>NUCLEOTIDE SEQUENCE [LARGE SCALE GENOMIC DNA]</scope>
    <source>
        <strain evidence="1 2">DSM 16190</strain>
    </source>
</reference>
<dbReference type="EMBL" id="PYMC01000005">
    <property type="protein sequence ID" value="PSW05463.1"/>
    <property type="molecule type" value="Genomic_DNA"/>
</dbReference>
<organism evidence="1 2">
    <name type="scientific">Photobacterium lipolyticum</name>
    <dbReference type="NCBI Taxonomy" id="266810"/>
    <lineage>
        <taxon>Bacteria</taxon>
        <taxon>Pseudomonadati</taxon>
        <taxon>Pseudomonadota</taxon>
        <taxon>Gammaproteobacteria</taxon>
        <taxon>Vibrionales</taxon>
        <taxon>Vibrionaceae</taxon>
        <taxon>Photobacterium</taxon>
    </lineage>
</organism>
<evidence type="ECO:0000313" key="1">
    <source>
        <dbReference type="EMBL" id="PSW05463.1"/>
    </source>
</evidence>
<keyword evidence="2" id="KW-1185">Reference proteome</keyword>
<gene>
    <name evidence="1" type="ORF">C9I89_09445</name>
</gene>
<evidence type="ECO:0000313" key="2">
    <source>
        <dbReference type="Proteomes" id="UP000240904"/>
    </source>
</evidence>
<dbReference type="AlphaFoldDB" id="A0A2T3MZN6"/>
<accession>A0A2T3MZN6</accession>
<proteinExistence type="predicted"/>
<dbReference type="Proteomes" id="UP000240904">
    <property type="component" value="Unassembled WGS sequence"/>
</dbReference>
<protein>
    <submittedName>
        <fullName evidence="1">Uncharacterized protein</fullName>
    </submittedName>
</protein>
<name>A0A2T3MZN6_9GAMM</name>
<comment type="caution">
    <text evidence="1">The sequence shown here is derived from an EMBL/GenBank/DDBJ whole genome shotgun (WGS) entry which is preliminary data.</text>
</comment>